<evidence type="ECO:0000313" key="2">
    <source>
        <dbReference type="Proteomes" id="UP000051757"/>
    </source>
</evidence>
<sequence>MSASPLSADVVRQLLERLSSDDAFRAEFARDPGQALLALGADEETVRACHAPLASLGGKAEFANAAARMHQLLDVRAAFTVPFLFEDGLPGLDP</sequence>
<organism evidence="1 2">
    <name type="scientific">Stenotrophomonas beteli</name>
    <dbReference type="NCBI Taxonomy" id="3384461"/>
    <lineage>
        <taxon>Bacteria</taxon>
        <taxon>Pseudomonadati</taxon>
        <taxon>Pseudomonadota</taxon>
        <taxon>Gammaproteobacteria</taxon>
        <taxon>Lysobacterales</taxon>
        <taxon>Lysobacteraceae</taxon>
        <taxon>Stenotrophomonas</taxon>
        <taxon>Stenotrophomonas maltophilia group</taxon>
    </lineage>
</organism>
<dbReference type="NCBIfam" id="TIGR04509">
    <property type="entry name" value="mod_pep_NH_fam"/>
    <property type="match status" value="1"/>
</dbReference>
<evidence type="ECO:0000313" key="1">
    <source>
        <dbReference type="EMBL" id="KRG50173.1"/>
    </source>
</evidence>
<dbReference type="EMBL" id="LLXV01000037">
    <property type="protein sequence ID" value="KRG50173.1"/>
    <property type="molecule type" value="Genomic_DNA"/>
</dbReference>
<dbReference type="AlphaFoldDB" id="A0A0R0AZ94"/>
<dbReference type="Proteomes" id="UP000051757">
    <property type="component" value="Unassembled WGS sequence"/>
</dbReference>
<accession>A0A0R0AZ94</accession>
<dbReference type="InterPro" id="IPR030976">
    <property type="entry name" value="Mod_pep_NH_fam"/>
</dbReference>
<gene>
    <name evidence="1" type="ORF">ARC23_12065</name>
</gene>
<protein>
    <submittedName>
        <fullName evidence="1">Uncharacterized protein</fullName>
    </submittedName>
</protein>
<reference evidence="1 2" key="1">
    <citation type="journal article" date="2016" name="Front. Microbiol.">
        <title>Genome Sequence of Type Strains of Genus Stenotrophomonas.</title>
        <authorList>
            <person name="Patil P.P."/>
            <person name="Midha S."/>
            <person name="Kumar S."/>
            <person name="Patil P.B."/>
        </authorList>
    </citation>
    <scope>NUCLEOTIDE SEQUENCE [LARGE SCALE GENOMIC DNA]</scope>
    <source>
        <strain evidence="1 2">LMG 978</strain>
    </source>
</reference>
<proteinExistence type="predicted"/>
<dbReference type="OrthoDB" id="6053723at2"/>
<comment type="caution">
    <text evidence="1">The sequence shown here is derived from an EMBL/GenBank/DDBJ whole genome shotgun (WGS) entry which is preliminary data.</text>
</comment>
<name>A0A0R0AZ94_9GAMM</name>
<keyword evidence="2" id="KW-1185">Reference proteome</keyword>